<dbReference type="Gene3D" id="3.80.10.10">
    <property type="entry name" value="Ribonuclease Inhibitor"/>
    <property type="match status" value="1"/>
</dbReference>
<organism evidence="1 2">
    <name type="scientific">Meganyctiphanes norvegica</name>
    <name type="common">Northern krill</name>
    <name type="synonym">Thysanopoda norvegica</name>
    <dbReference type="NCBI Taxonomy" id="48144"/>
    <lineage>
        <taxon>Eukaryota</taxon>
        <taxon>Metazoa</taxon>
        <taxon>Ecdysozoa</taxon>
        <taxon>Arthropoda</taxon>
        <taxon>Crustacea</taxon>
        <taxon>Multicrustacea</taxon>
        <taxon>Malacostraca</taxon>
        <taxon>Eumalacostraca</taxon>
        <taxon>Eucarida</taxon>
        <taxon>Euphausiacea</taxon>
        <taxon>Euphausiidae</taxon>
        <taxon>Meganyctiphanes</taxon>
    </lineage>
</organism>
<gene>
    <name evidence="1" type="ORF">MNOR_LOCUS21465</name>
</gene>
<dbReference type="InterPro" id="IPR032675">
    <property type="entry name" value="LRR_dom_sf"/>
</dbReference>
<dbReference type="EMBL" id="CAXKWB010017309">
    <property type="protein sequence ID" value="CAL4118529.1"/>
    <property type="molecule type" value="Genomic_DNA"/>
</dbReference>
<dbReference type="AlphaFoldDB" id="A0AAV2RA45"/>
<evidence type="ECO:0000313" key="1">
    <source>
        <dbReference type="EMBL" id="CAL4118529.1"/>
    </source>
</evidence>
<sequence length="127" mass="14124">MSENVTYLYLEVMTMPHVLGVLPLIGHLTALQICHTKSVMDDELLAVIGVNCPSLQIFDGRDCNTATASDLGLGYLAQCKKLRHVLFPDFADEYDICEEQLGCTGKIFKGTITHMQQGPYLYHLSCQ</sequence>
<reference evidence="1 2" key="1">
    <citation type="submission" date="2024-05" db="EMBL/GenBank/DDBJ databases">
        <authorList>
            <person name="Wallberg A."/>
        </authorList>
    </citation>
    <scope>NUCLEOTIDE SEQUENCE [LARGE SCALE GENOMIC DNA]</scope>
</reference>
<keyword evidence="2" id="KW-1185">Reference proteome</keyword>
<proteinExistence type="predicted"/>
<name>A0AAV2RA45_MEGNR</name>
<comment type="caution">
    <text evidence="1">The sequence shown here is derived from an EMBL/GenBank/DDBJ whole genome shotgun (WGS) entry which is preliminary data.</text>
</comment>
<protein>
    <submittedName>
        <fullName evidence="1">Uncharacterized protein</fullName>
    </submittedName>
</protein>
<dbReference type="Proteomes" id="UP001497623">
    <property type="component" value="Unassembled WGS sequence"/>
</dbReference>
<evidence type="ECO:0000313" key="2">
    <source>
        <dbReference type="Proteomes" id="UP001497623"/>
    </source>
</evidence>
<accession>A0AAV2RA45</accession>